<evidence type="ECO:0000256" key="6">
    <source>
        <dbReference type="SAM" id="Phobius"/>
    </source>
</evidence>
<keyword evidence="3 6" id="KW-1133">Transmembrane helix</keyword>
<name>A0ABD6BCW2_9EURY</name>
<evidence type="ECO:0000256" key="2">
    <source>
        <dbReference type="ARBA" id="ARBA00022692"/>
    </source>
</evidence>
<organism evidence="8 9">
    <name type="scientific">Haloarchaeobius amylolyticus</name>
    <dbReference type="NCBI Taxonomy" id="1198296"/>
    <lineage>
        <taxon>Archaea</taxon>
        <taxon>Methanobacteriati</taxon>
        <taxon>Methanobacteriota</taxon>
        <taxon>Stenosarchaea group</taxon>
        <taxon>Halobacteria</taxon>
        <taxon>Halobacteriales</taxon>
        <taxon>Halorubellaceae</taxon>
        <taxon>Haloarchaeobius</taxon>
    </lineage>
</organism>
<comment type="caution">
    <text evidence="8">The sequence shown here is derived from an EMBL/GenBank/DDBJ whole genome shotgun (WGS) entry which is preliminary data.</text>
</comment>
<feature type="transmembrane region" description="Helical" evidence="6">
    <location>
        <begin position="276"/>
        <end position="295"/>
    </location>
</feature>
<feature type="transmembrane region" description="Helical" evidence="6">
    <location>
        <begin position="127"/>
        <end position="154"/>
    </location>
</feature>
<keyword evidence="9" id="KW-1185">Reference proteome</keyword>
<dbReference type="InterPro" id="IPR001733">
    <property type="entry name" value="Peptidase_S26B"/>
</dbReference>
<dbReference type="InterPro" id="IPR036286">
    <property type="entry name" value="LexA/Signal_pep-like_sf"/>
</dbReference>
<dbReference type="EMBL" id="JBHUDI010000003">
    <property type="protein sequence ID" value="MFD1562855.1"/>
    <property type="molecule type" value="Genomic_DNA"/>
</dbReference>
<evidence type="ECO:0000256" key="4">
    <source>
        <dbReference type="ARBA" id="ARBA00023136"/>
    </source>
</evidence>
<comment type="subcellular location">
    <subcellularLocation>
        <location evidence="1">Membrane</location>
    </subcellularLocation>
</comment>
<evidence type="ECO:0000259" key="7">
    <source>
        <dbReference type="Pfam" id="PF10502"/>
    </source>
</evidence>
<dbReference type="NCBIfam" id="TIGR02228">
    <property type="entry name" value="sigpep_I_arch"/>
    <property type="match status" value="1"/>
</dbReference>
<dbReference type="GO" id="GO:0016020">
    <property type="term" value="C:membrane"/>
    <property type="evidence" value="ECO:0007669"/>
    <property type="project" value="UniProtKB-SubCell"/>
</dbReference>
<feature type="region of interest" description="Disordered" evidence="5">
    <location>
        <begin position="323"/>
        <end position="360"/>
    </location>
</feature>
<proteinExistence type="predicted"/>
<dbReference type="Proteomes" id="UP001597076">
    <property type="component" value="Unassembled WGS sequence"/>
</dbReference>
<keyword evidence="4 6" id="KW-0472">Membrane</keyword>
<dbReference type="EC" id="3.4.21.89" evidence="8"/>
<dbReference type="GO" id="GO:0009003">
    <property type="term" value="F:signal peptidase activity"/>
    <property type="evidence" value="ECO:0007669"/>
    <property type="project" value="UniProtKB-EC"/>
</dbReference>
<dbReference type="PANTHER" id="PTHR10806">
    <property type="entry name" value="SIGNAL PEPTIDASE COMPLEX CATALYTIC SUBUNIT SEC11"/>
    <property type="match status" value="1"/>
</dbReference>
<dbReference type="Gene3D" id="2.10.109.10">
    <property type="entry name" value="Umud Fragment, subunit A"/>
    <property type="match status" value="1"/>
</dbReference>
<dbReference type="SUPFAM" id="SSF51306">
    <property type="entry name" value="LexA/Signal peptidase"/>
    <property type="match status" value="1"/>
</dbReference>
<dbReference type="PRINTS" id="PR00728">
    <property type="entry name" value="SIGNALPTASE"/>
</dbReference>
<dbReference type="RefSeq" id="WP_390284856.1">
    <property type="nucleotide sequence ID" value="NZ_JBHUDI010000003.1"/>
</dbReference>
<dbReference type="Pfam" id="PF10502">
    <property type="entry name" value="Peptidase_S26"/>
    <property type="match status" value="1"/>
</dbReference>
<evidence type="ECO:0000256" key="5">
    <source>
        <dbReference type="SAM" id="MobiDB-lite"/>
    </source>
</evidence>
<gene>
    <name evidence="8" type="ORF">ACFR99_04755</name>
</gene>
<feature type="transmembrane region" description="Helical" evidence="6">
    <location>
        <begin position="228"/>
        <end position="248"/>
    </location>
</feature>
<feature type="transmembrane region" description="Helical" evidence="6">
    <location>
        <begin position="203"/>
        <end position="222"/>
    </location>
</feature>
<evidence type="ECO:0000256" key="1">
    <source>
        <dbReference type="ARBA" id="ARBA00004370"/>
    </source>
</evidence>
<dbReference type="PANTHER" id="PTHR10806:SF6">
    <property type="entry name" value="SIGNAL PEPTIDASE COMPLEX CATALYTIC SUBUNIT SEC11"/>
    <property type="match status" value="1"/>
</dbReference>
<evidence type="ECO:0000313" key="8">
    <source>
        <dbReference type="EMBL" id="MFD1562855.1"/>
    </source>
</evidence>
<reference evidence="8 9" key="1">
    <citation type="journal article" date="2019" name="Int. J. Syst. Evol. Microbiol.">
        <title>The Global Catalogue of Microorganisms (GCM) 10K type strain sequencing project: providing services to taxonomists for standard genome sequencing and annotation.</title>
        <authorList>
            <consortium name="The Broad Institute Genomics Platform"/>
            <consortium name="The Broad Institute Genome Sequencing Center for Infectious Disease"/>
            <person name="Wu L."/>
            <person name="Ma J."/>
        </authorList>
    </citation>
    <scope>NUCLEOTIDE SEQUENCE [LARGE SCALE GENOMIC DNA]</scope>
    <source>
        <strain evidence="8 9">CGMCC 1.12230</strain>
    </source>
</reference>
<evidence type="ECO:0000313" key="9">
    <source>
        <dbReference type="Proteomes" id="UP001597076"/>
    </source>
</evidence>
<dbReference type="InterPro" id="IPR019533">
    <property type="entry name" value="Peptidase_S26"/>
</dbReference>
<keyword evidence="8" id="KW-0378">Hydrolase</keyword>
<protein>
    <submittedName>
        <fullName evidence="8">Signal peptidase I</fullName>
        <ecNumber evidence="8">3.4.21.89</ecNumber>
    </submittedName>
</protein>
<feature type="region of interest" description="Disordered" evidence="5">
    <location>
        <begin position="171"/>
        <end position="193"/>
    </location>
</feature>
<evidence type="ECO:0000256" key="3">
    <source>
        <dbReference type="ARBA" id="ARBA00022989"/>
    </source>
</evidence>
<feature type="domain" description="Peptidase S26" evidence="7">
    <location>
        <begin position="15"/>
        <end position="85"/>
    </location>
</feature>
<dbReference type="CDD" id="cd06530">
    <property type="entry name" value="S26_SPase_I"/>
    <property type="match status" value="1"/>
</dbReference>
<accession>A0ABD6BCW2</accession>
<sequence>MDKRTGAKTVALLALLVLIVPFVIYAVPGAVGADHSFVVLSGSMSPTIETGDVVIVDETDPATIQEGDVITFAQSDGETPTTHRVVDVQHRDGQVAFETKGDANEEPDPAPVPSSNVLGTVLFTIPYIGYVIQFANTTLGFVLLVGLPMGALAVSEAWQFAKRYRNKAGASTDDSSLEEVEDGSAERNPADASPTLAIHPTDLAITTIALALVTPYAAYVAFQLRTALTFSIAFASLFTALTTGGLLLTNRSSEDSQSEPDQADSPPLLAIHPTDLAMTTIVLVLVTPYAAYVAFQLRTALTFSIVFASLFLALATGGRLLAERFPKDDRSQPNPDSETEADDDASPDPAPDGGSVEEVE</sequence>
<dbReference type="AlphaFoldDB" id="A0ABD6BCW2"/>
<feature type="transmembrane region" description="Helical" evidence="6">
    <location>
        <begin position="301"/>
        <end position="322"/>
    </location>
</feature>
<keyword evidence="2 6" id="KW-0812">Transmembrane</keyword>
<feature type="compositionally biased region" description="Acidic residues" evidence="5">
    <location>
        <begin position="337"/>
        <end position="346"/>
    </location>
</feature>